<keyword evidence="9" id="KW-1185">Reference proteome</keyword>
<dbReference type="Pfam" id="PF10601">
    <property type="entry name" value="zf-LITAF-like"/>
    <property type="match status" value="1"/>
</dbReference>
<dbReference type="Proteomes" id="UP000249619">
    <property type="component" value="Unassembled WGS sequence"/>
</dbReference>
<sequence>MEKQNVRQLKPNVTPIGGRPAPLHLTPQYKPSTLMHFTDKHPQVPMQQYPQSPDMTGQPPNYAQDPNAQPAMYTQHPDSYAGSPPPQHPQGAYMQPDHAAHAGVQPGMPPQQQPGTQYQNATPLSNLQRGPAPADCPACGQRALTNVAFETGNTTHAWAFGLCCLCCLGCIPYVMNSLKDVQHKCGRCGVLLATWHRSGSTEVHIHS</sequence>
<evidence type="ECO:0000256" key="6">
    <source>
        <dbReference type="SAM" id="MobiDB-lite"/>
    </source>
</evidence>
<comment type="similarity">
    <text evidence="2">Belongs to the CDIP1/LITAF family.</text>
</comment>
<protein>
    <submittedName>
        <fullName evidence="8">Lipopolysaccharide-induced transcription factor regulating tumor necrosis factor protein</fullName>
    </submittedName>
</protein>
<reference evidence="9" key="1">
    <citation type="submission" date="2018-05" db="EMBL/GenBank/DDBJ databases">
        <title>Draft genome sequence of Stemphylium lycopersici strain CIDEFI 213.</title>
        <authorList>
            <person name="Medina R."/>
            <person name="Franco M.E.E."/>
            <person name="Lucentini C.G."/>
            <person name="Saparrat M.C.N."/>
            <person name="Balatti P.A."/>
        </authorList>
    </citation>
    <scope>NUCLEOTIDE SEQUENCE [LARGE SCALE GENOMIC DNA]</scope>
    <source>
        <strain evidence="9">CIDEFI 213</strain>
    </source>
</reference>
<dbReference type="GO" id="GO:0008270">
    <property type="term" value="F:zinc ion binding"/>
    <property type="evidence" value="ECO:0007669"/>
    <property type="project" value="TreeGrafter"/>
</dbReference>
<comment type="caution">
    <text evidence="8">The sequence shown here is derived from an EMBL/GenBank/DDBJ whole genome shotgun (WGS) entry which is preliminary data.</text>
</comment>
<proteinExistence type="inferred from homology"/>
<evidence type="ECO:0000256" key="4">
    <source>
        <dbReference type="ARBA" id="ARBA00022833"/>
    </source>
</evidence>
<evidence type="ECO:0000256" key="5">
    <source>
        <dbReference type="ARBA" id="ARBA00023136"/>
    </source>
</evidence>
<dbReference type="EMBL" id="QGDH01000062">
    <property type="protein sequence ID" value="RAR10832.1"/>
    <property type="molecule type" value="Genomic_DNA"/>
</dbReference>
<evidence type="ECO:0000256" key="2">
    <source>
        <dbReference type="ARBA" id="ARBA00005975"/>
    </source>
</evidence>
<dbReference type="GO" id="GO:0016020">
    <property type="term" value="C:membrane"/>
    <property type="evidence" value="ECO:0007669"/>
    <property type="project" value="UniProtKB-SubCell"/>
</dbReference>
<dbReference type="PANTHER" id="PTHR23292">
    <property type="entry name" value="LIPOPOLYSACCHARIDE-INDUCED TUMOR NECROSIS FACTOR-ALPHA FACTOR"/>
    <property type="match status" value="1"/>
</dbReference>
<organism evidence="8 9">
    <name type="scientific">Stemphylium lycopersici</name>
    <name type="common">Tomato gray leaf spot disease fungus</name>
    <name type="synonym">Thyrospora lycopersici</name>
    <dbReference type="NCBI Taxonomy" id="183478"/>
    <lineage>
        <taxon>Eukaryota</taxon>
        <taxon>Fungi</taxon>
        <taxon>Dikarya</taxon>
        <taxon>Ascomycota</taxon>
        <taxon>Pezizomycotina</taxon>
        <taxon>Dothideomycetes</taxon>
        <taxon>Pleosporomycetidae</taxon>
        <taxon>Pleosporales</taxon>
        <taxon>Pleosporineae</taxon>
        <taxon>Pleosporaceae</taxon>
        <taxon>Stemphylium</taxon>
    </lineage>
</organism>
<keyword evidence="5" id="KW-0472">Membrane</keyword>
<dbReference type="STRING" id="183478.A0A364N397"/>
<gene>
    <name evidence="8" type="ORF">DDE83_004865</name>
</gene>
<evidence type="ECO:0000256" key="3">
    <source>
        <dbReference type="ARBA" id="ARBA00022723"/>
    </source>
</evidence>
<dbReference type="PROSITE" id="PS51837">
    <property type="entry name" value="LITAF"/>
    <property type="match status" value="1"/>
</dbReference>
<name>A0A364N397_STELY</name>
<evidence type="ECO:0000259" key="7">
    <source>
        <dbReference type="PROSITE" id="PS51837"/>
    </source>
</evidence>
<dbReference type="SMART" id="SM00714">
    <property type="entry name" value="LITAF"/>
    <property type="match status" value="1"/>
</dbReference>
<dbReference type="PANTHER" id="PTHR23292:SF6">
    <property type="entry name" value="FI16602P1-RELATED"/>
    <property type="match status" value="1"/>
</dbReference>
<comment type="subcellular location">
    <subcellularLocation>
        <location evidence="1">Membrane</location>
        <topology evidence="1">Peripheral membrane protein</topology>
    </subcellularLocation>
</comment>
<dbReference type="InterPro" id="IPR037519">
    <property type="entry name" value="LITAF_fam"/>
</dbReference>
<evidence type="ECO:0000313" key="8">
    <source>
        <dbReference type="EMBL" id="RAR10832.1"/>
    </source>
</evidence>
<keyword evidence="4" id="KW-0862">Zinc</keyword>
<feature type="region of interest" description="Disordered" evidence="6">
    <location>
        <begin position="1"/>
        <end position="132"/>
    </location>
</feature>
<accession>A0A364N397</accession>
<dbReference type="AlphaFoldDB" id="A0A364N397"/>
<keyword evidence="3" id="KW-0479">Metal-binding</keyword>
<feature type="domain" description="LITAF" evidence="7">
    <location>
        <begin position="116"/>
        <end position="197"/>
    </location>
</feature>
<evidence type="ECO:0000256" key="1">
    <source>
        <dbReference type="ARBA" id="ARBA00004170"/>
    </source>
</evidence>
<dbReference type="InterPro" id="IPR006629">
    <property type="entry name" value="LITAF"/>
</dbReference>
<evidence type="ECO:0000313" key="9">
    <source>
        <dbReference type="Proteomes" id="UP000249619"/>
    </source>
</evidence>
<feature type="compositionally biased region" description="Polar residues" evidence="6">
    <location>
        <begin position="45"/>
        <end position="67"/>
    </location>
</feature>